<evidence type="ECO:0000256" key="6">
    <source>
        <dbReference type="SAM" id="Phobius"/>
    </source>
</evidence>
<feature type="transmembrane region" description="Helical" evidence="6">
    <location>
        <begin position="154"/>
        <end position="172"/>
    </location>
</feature>
<feature type="transmembrane region" description="Helical" evidence="6">
    <location>
        <begin position="51"/>
        <end position="70"/>
    </location>
</feature>
<evidence type="ECO:0000256" key="4">
    <source>
        <dbReference type="ARBA" id="ARBA00023136"/>
    </source>
</evidence>
<keyword evidence="2 6" id="KW-0812">Transmembrane</keyword>
<dbReference type="Proteomes" id="UP000313948">
    <property type="component" value="Chromosome"/>
</dbReference>
<organism evidence="8 9">
    <name type="scientific">Georgenia wutianyii</name>
    <dbReference type="NCBI Taxonomy" id="2585135"/>
    <lineage>
        <taxon>Bacteria</taxon>
        <taxon>Bacillati</taxon>
        <taxon>Actinomycetota</taxon>
        <taxon>Actinomycetes</taxon>
        <taxon>Micrococcales</taxon>
        <taxon>Bogoriellaceae</taxon>
        <taxon>Georgenia</taxon>
    </lineage>
</organism>
<evidence type="ECO:0000259" key="7">
    <source>
        <dbReference type="Pfam" id="PF13515"/>
    </source>
</evidence>
<feature type="transmembrane region" description="Helical" evidence="6">
    <location>
        <begin position="420"/>
        <end position="441"/>
    </location>
</feature>
<sequence length="616" mass="64189">MSASSHVRGGASAQSGNTAAPRRPRGSPLLIVLMIIVVVPSVLLADSWGAGAAGIIGGLTGMFSLVAFLGGPLWPDLRVALILGPLLVVAAALPRLVAESSRPAAIALVVLLTFVAGLLPLIGPRFANAGMGLGMTTMFGYGYAPMGGADHEQIIAAAVAGVVVALVLRVLMGISDPSKPTREQVAAVLVAEDPASAAAGAFGTWLADRRQRWLADALEGGSRYRLAVRAAELSGRADPDAVAALRARAEDLAGRIKAKPARAKADTPSPDPARSPAAEPADGPLADAARALDTVEQAVDGRDTTPVHLDRDRGEQLKEAVLHPSARLRSVQVRHAFRTALAVLLMLLVTSRLDRGDPLVSTALLATFSILQATWSETAAKTRNKIVGVVAGSLTVAVVLLLVPSDYLVMVATVSLCLGLWYVVTRPALGSAFMVVVSVGFNSVSRDLDPVNLLLQYVGLTACAVLLGVVLGYVVIPGFRPPPLRERVEAATAATVAALRASATGTASRRPEDITVLRDAERLQDELVPDRDRLDSRQLADLDTLRTRLRNLTVLADATELTSEDVDLVTAELARHSPADDAAGPSGTASTVLWDLAHEAGAAERSLLASLPAEGR</sequence>
<evidence type="ECO:0000256" key="1">
    <source>
        <dbReference type="ARBA" id="ARBA00004141"/>
    </source>
</evidence>
<evidence type="ECO:0000313" key="8">
    <source>
        <dbReference type="EMBL" id="QDB78076.1"/>
    </source>
</evidence>
<comment type="subcellular location">
    <subcellularLocation>
        <location evidence="1">Membrane</location>
        <topology evidence="1">Multi-pass membrane protein</topology>
    </subcellularLocation>
</comment>
<feature type="region of interest" description="Disordered" evidence="5">
    <location>
        <begin position="256"/>
        <end position="283"/>
    </location>
</feature>
<reference evidence="8 9" key="1">
    <citation type="submission" date="2019-05" db="EMBL/GenBank/DDBJ databases">
        <title>Georgenia *** sp. nov., and Georgenia *** sp. nov., isolated from the intestinal contents of plateau pika (Ochotona curzoniae) in the Qinghai-Tibet plateau of China.</title>
        <authorList>
            <person name="Tian Z."/>
        </authorList>
    </citation>
    <scope>NUCLEOTIDE SEQUENCE [LARGE SCALE GENOMIC DNA]</scope>
    <source>
        <strain evidence="8 9">Z294</strain>
    </source>
</reference>
<dbReference type="RefSeq" id="WP_139947421.1">
    <property type="nucleotide sequence ID" value="NZ_CP040899.1"/>
</dbReference>
<evidence type="ECO:0000313" key="9">
    <source>
        <dbReference type="Proteomes" id="UP000313948"/>
    </source>
</evidence>
<keyword evidence="4 6" id="KW-0472">Membrane</keyword>
<feature type="transmembrane region" description="Helical" evidence="6">
    <location>
        <begin position="453"/>
        <end position="476"/>
    </location>
</feature>
<feature type="region of interest" description="Disordered" evidence="5">
    <location>
        <begin position="1"/>
        <end position="23"/>
    </location>
</feature>
<evidence type="ECO:0000256" key="2">
    <source>
        <dbReference type="ARBA" id="ARBA00022692"/>
    </source>
</evidence>
<name>A0ABX5VID5_9MICO</name>
<dbReference type="EMBL" id="CP040899">
    <property type="protein sequence ID" value="QDB78076.1"/>
    <property type="molecule type" value="Genomic_DNA"/>
</dbReference>
<protein>
    <recommendedName>
        <fullName evidence="7">Integral membrane bound transporter domain-containing protein</fullName>
    </recommendedName>
</protein>
<feature type="transmembrane region" description="Helical" evidence="6">
    <location>
        <begin position="77"/>
        <end position="98"/>
    </location>
</feature>
<evidence type="ECO:0000256" key="3">
    <source>
        <dbReference type="ARBA" id="ARBA00022989"/>
    </source>
</evidence>
<feature type="transmembrane region" description="Helical" evidence="6">
    <location>
        <begin position="28"/>
        <end position="45"/>
    </location>
</feature>
<keyword evidence="9" id="KW-1185">Reference proteome</keyword>
<gene>
    <name evidence="8" type="ORF">FE251_00820</name>
</gene>
<proteinExistence type="predicted"/>
<accession>A0ABX5VID5</accession>
<feature type="domain" description="Integral membrane bound transporter" evidence="7">
    <location>
        <begin position="358"/>
        <end position="470"/>
    </location>
</feature>
<feature type="transmembrane region" description="Helical" evidence="6">
    <location>
        <begin position="104"/>
        <end position="122"/>
    </location>
</feature>
<evidence type="ECO:0000256" key="5">
    <source>
        <dbReference type="SAM" id="MobiDB-lite"/>
    </source>
</evidence>
<keyword evidence="3 6" id="KW-1133">Transmembrane helix</keyword>
<dbReference type="Pfam" id="PF13515">
    <property type="entry name" value="FUSC_2"/>
    <property type="match status" value="1"/>
</dbReference>
<dbReference type="InterPro" id="IPR049453">
    <property type="entry name" value="Memb_transporter_dom"/>
</dbReference>
<feature type="transmembrane region" description="Helical" evidence="6">
    <location>
        <begin position="387"/>
        <end position="408"/>
    </location>
</feature>